<sequence>MISIYLGYDLGGILVGLCSFSMLRRMNTRHGEMVLAARGLQDQFLQVPHEDGVKTCFARTWPVPSSLAKMNAEARARSATG</sequence>
<keyword evidence="1" id="KW-0812">Transmembrane</keyword>
<reference evidence="2 3" key="1">
    <citation type="submission" date="2016-07" db="EMBL/GenBank/DDBJ databases">
        <title>Multiple horizontal gene transfer events from other fungi enriched the ability of initially mycotrophic Trichoderma (Ascomycota) to feed on dead plant biomass.</title>
        <authorList>
            <consortium name="DOE Joint Genome Institute"/>
            <person name="Aerts A."/>
            <person name="Atanasova L."/>
            <person name="Chenthamara K."/>
            <person name="Zhang J."/>
            <person name="Grujic M."/>
            <person name="Henrissat B."/>
            <person name="Kuo A."/>
            <person name="Salamov A."/>
            <person name="Lipzen A."/>
            <person name="Labutti K."/>
            <person name="Barry K."/>
            <person name="Miao Y."/>
            <person name="Rahimi M.J."/>
            <person name="Shen Q."/>
            <person name="Grigoriev I.V."/>
            <person name="Kubicek C.P."/>
            <person name="Druzhinina I.S."/>
        </authorList>
    </citation>
    <scope>NUCLEOTIDE SEQUENCE [LARGE SCALE GENOMIC DNA]</scope>
    <source>
        <strain evidence="2 3">CBS 226.95</strain>
    </source>
</reference>
<accession>A0A2T4AUH3</accession>
<evidence type="ECO:0000313" key="3">
    <source>
        <dbReference type="Proteomes" id="UP000241690"/>
    </source>
</evidence>
<name>A0A2T4AUH3_TRIHA</name>
<protein>
    <submittedName>
        <fullName evidence="2">Uncharacterized protein</fullName>
    </submittedName>
</protein>
<dbReference type="EMBL" id="KZ679675">
    <property type="protein sequence ID" value="PTB60720.1"/>
    <property type="molecule type" value="Genomic_DNA"/>
</dbReference>
<gene>
    <name evidence="2" type="ORF">M431DRAFT_502872</name>
</gene>
<proteinExistence type="predicted"/>
<organism evidence="2 3">
    <name type="scientific">Trichoderma harzianum CBS 226.95</name>
    <dbReference type="NCBI Taxonomy" id="983964"/>
    <lineage>
        <taxon>Eukaryota</taxon>
        <taxon>Fungi</taxon>
        <taxon>Dikarya</taxon>
        <taxon>Ascomycota</taxon>
        <taxon>Pezizomycotina</taxon>
        <taxon>Sordariomycetes</taxon>
        <taxon>Hypocreomycetidae</taxon>
        <taxon>Hypocreales</taxon>
        <taxon>Hypocreaceae</taxon>
        <taxon>Trichoderma</taxon>
    </lineage>
</organism>
<keyword evidence="1" id="KW-0472">Membrane</keyword>
<dbReference type="RefSeq" id="XP_024780397.1">
    <property type="nucleotide sequence ID" value="XM_024918227.1"/>
</dbReference>
<dbReference type="Proteomes" id="UP000241690">
    <property type="component" value="Unassembled WGS sequence"/>
</dbReference>
<dbReference type="GeneID" id="36626796"/>
<evidence type="ECO:0000256" key="1">
    <source>
        <dbReference type="SAM" id="Phobius"/>
    </source>
</evidence>
<feature type="transmembrane region" description="Helical" evidence="1">
    <location>
        <begin position="6"/>
        <end position="23"/>
    </location>
</feature>
<dbReference type="AlphaFoldDB" id="A0A2T4AUH3"/>
<evidence type="ECO:0000313" key="2">
    <source>
        <dbReference type="EMBL" id="PTB60720.1"/>
    </source>
</evidence>
<keyword evidence="1" id="KW-1133">Transmembrane helix</keyword>
<keyword evidence="3" id="KW-1185">Reference proteome</keyword>